<feature type="compositionally biased region" description="Basic and acidic residues" evidence="7">
    <location>
        <begin position="1"/>
        <end position="21"/>
    </location>
</feature>
<keyword evidence="6 8" id="KW-0472">Membrane</keyword>
<evidence type="ECO:0000256" key="8">
    <source>
        <dbReference type="SAM" id="Phobius"/>
    </source>
</evidence>
<evidence type="ECO:0000256" key="5">
    <source>
        <dbReference type="ARBA" id="ARBA00022989"/>
    </source>
</evidence>
<gene>
    <name evidence="10" type="ORF">KI387_027182</name>
</gene>
<name>A0AA38FX10_TAXCH</name>
<organism evidence="10 11">
    <name type="scientific">Taxus chinensis</name>
    <name type="common">Chinese yew</name>
    <name type="synonym">Taxus wallichiana var. chinensis</name>
    <dbReference type="NCBI Taxonomy" id="29808"/>
    <lineage>
        <taxon>Eukaryota</taxon>
        <taxon>Viridiplantae</taxon>
        <taxon>Streptophyta</taxon>
        <taxon>Embryophyta</taxon>
        <taxon>Tracheophyta</taxon>
        <taxon>Spermatophyta</taxon>
        <taxon>Pinopsida</taxon>
        <taxon>Pinidae</taxon>
        <taxon>Conifers II</taxon>
        <taxon>Cupressales</taxon>
        <taxon>Taxaceae</taxon>
        <taxon>Taxus</taxon>
    </lineage>
</organism>
<reference evidence="10 11" key="1">
    <citation type="journal article" date="2021" name="Nat. Plants">
        <title>The Taxus genome provides insights into paclitaxel biosynthesis.</title>
        <authorList>
            <person name="Xiong X."/>
            <person name="Gou J."/>
            <person name="Liao Q."/>
            <person name="Li Y."/>
            <person name="Zhou Q."/>
            <person name="Bi G."/>
            <person name="Li C."/>
            <person name="Du R."/>
            <person name="Wang X."/>
            <person name="Sun T."/>
            <person name="Guo L."/>
            <person name="Liang H."/>
            <person name="Lu P."/>
            <person name="Wu Y."/>
            <person name="Zhang Z."/>
            <person name="Ro D.K."/>
            <person name="Shang Y."/>
            <person name="Huang S."/>
            <person name="Yan J."/>
        </authorList>
    </citation>
    <scope>NUCLEOTIDE SEQUENCE [LARGE SCALE GENOMIC DNA]</scope>
    <source>
        <strain evidence="10">Ta-2019</strain>
    </source>
</reference>
<feature type="non-terminal residue" evidence="10">
    <location>
        <position position="1"/>
    </location>
</feature>
<keyword evidence="4" id="KW-0029">Amino-acid transport</keyword>
<evidence type="ECO:0000256" key="1">
    <source>
        <dbReference type="ARBA" id="ARBA00004370"/>
    </source>
</evidence>
<accession>A0AA38FX10</accession>
<keyword evidence="2" id="KW-0813">Transport</keyword>
<feature type="non-terminal residue" evidence="10">
    <location>
        <position position="345"/>
    </location>
</feature>
<keyword evidence="11" id="KW-1185">Reference proteome</keyword>
<sequence>GTEKSKEMADLEVPSNHDTHTSHPLHITAFEENEHFVRTGTLWTATAHVVTAVIGAGVLSLAWSISQLGWIAGPAIMGVFAVITYYSSCLLADCYKFPDPVTGPNRNPTYRDAVRLYLGTTKAWLCGLVQYVSLYGVGIAYTITTSISIRAIKQSDCYHKNGHGYQCHFSEYTIMILFGLTQVILSQIPNFHNVWGLSVVAAIMSFAYASIGAGLGISKVVENGKFYGSIGGISTSTTLSTSQKVWQVLQAVGDIAFAYPYSVLVIEIEDTLKTKPPENKTMKKASLLVVTATTFFYMLCSFFGYAAFGENTPGNLLTGFGFYEPYWLVDFANACIVVHLVGAYQ</sequence>
<feature type="transmembrane region" description="Helical" evidence="8">
    <location>
        <begin position="194"/>
        <end position="217"/>
    </location>
</feature>
<proteinExistence type="predicted"/>
<feature type="transmembrane region" description="Helical" evidence="8">
    <location>
        <begin position="70"/>
        <end position="88"/>
    </location>
</feature>
<dbReference type="GO" id="GO:0006865">
    <property type="term" value="P:amino acid transport"/>
    <property type="evidence" value="ECO:0007669"/>
    <property type="project" value="UniProtKB-KW"/>
</dbReference>
<evidence type="ECO:0000256" key="3">
    <source>
        <dbReference type="ARBA" id="ARBA00022692"/>
    </source>
</evidence>
<dbReference type="OMA" id="DRCFAAS"/>
<feature type="transmembrane region" description="Helical" evidence="8">
    <location>
        <begin position="42"/>
        <end position="63"/>
    </location>
</feature>
<dbReference type="Pfam" id="PF01490">
    <property type="entry name" value="Aa_trans"/>
    <property type="match status" value="1"/>
</dbReference>
<dbReference type="InterPro" id="IPR013057">
    <property type="entry name" value="AA_transpt_TM"/>
</dbReference>
<dbReference type="AlphaFoldDB" id="A0AA38FX10"/>
<dbReference type="EMBL" id="JAHRHJ020000006">
    <property type="protein sequence ID" value="KAH9312147.1"/>
    <property type="molecule type" value="Genomic_DNA"/>
</dbReference>
<dbReference type="GO" id="GO:0016020">
    <property type="term" value="C:membrane"/>
    <property type="evidence" value="ECO:0007669"/>
    <property type="project" value="UniProtKB-SubCell"/>
</dbReference>
<evidence type="ECO:0000256" key="2">
    <source>
        <dbReference type="ARBA" id="ARBA00022448"/>
    </source>
</evidence>
<keyword evidence="3 8" id="KW-0812">Transmembrane</keyword>
<feature type="transmembrane region" description="Helical" evidence="8">
    <location>
        <begin position="326"/>
        <end position="344"/>
    </location>
</feature>
<evidence type="ECO:0000256" key="4">
    <source>
        <dbReference type="ARBA" id="ARBA00022970"/>
    </source>
</evidence>
<comment type="caution">
    <text evidence="10">The sequence shown here is derived from an EMBL/GenBank/DDBJ whole genome shotgun (WGS) entry which is preliminary data.</text>
</comment>
<keyword evidence="5 8" id="KW-1133">Transmembrane helix</keyword>
<evidence type="ECO:0000256" key="6">
    <source>
        <dbReference type="ARBA" id="ARBA00023136"/>
    </source>
</evidence>
<evidence type="ECO:0000313" key="10">
    <source>
        <dbReference type="EMBL" id="KAH9312147.1"/>
    </source>
</evidence>
<comment type="subcellular location">
    <subcellularLocation>
        <location evidence="1">Membrane</location>
    </subcellularLocation>
</comment>
<feature type="domain" description="Amino acid transporter transmembrane" evidence="9">
    <location>
        <begin position="38"/>
        <end position="345"/>
    </location>
</feature>
<feature type="transmembrane region" description="Helical" evidence="8">
    <location>
        <begin position="128"/>
        <end position="149"/>
    </location>
</feature>
<protein>
    <recommendedName>
        <fullName evidence="9">Amino acid transporter transmembrane domain-containing protein</fullName>
    </recommendedName>
</protein>
<evidence type="ECO:0000259" key="9">
    <source>
        <dbReference type="Pfam" id="PF01490"/>
    </source>
</evidence>
<feature type="transmembrane region" description="Helical" evidence="8">
    <location>
        <begin position="285"/>
        <end position="306"/>
    </location>
</feature>
<feature type="region of interest" description="Disordered" evidence="7">
    <location>
        <begin position="1"/>
        <end position="23"/>
    </location>
</feature>
<evidence type="ECO:0000256" key="7">
    <source>
        <dbReference type="SAM" id="MobiDB-lite"/>
    </source>
</evidence>
<dbReference type="Proteomes" id="UP000824469">
    <property type="component" value="Unassembled WGS sequence"/>
</dbReference>
<feature type="transmembrane region" description="Helical" evidence="8">
    <location>
        <begin position="169"/>
        <end position="188"/>
    </location>
</feature>
<evidence type="ECO:0000313" key="11">
    <source>
        <dbReference type="Proteomes" id="UP000824469"/>
    </source>
</evidence>
<dbReference type="PANTHER" id="PTHR48017">
    <property type="entry name" value="OS05G0424000 PROTEIN-RELATED"/>
    <property type="match status" value="1"/>
</dbReference>